<name>A0ABR6V3K3_9PSED</name>
<feature type="domain" description="HTH lysR-type" evidence="5">
    <location>
        <begin position="7"/>
        <end position="63"/>
    </location>
</feature>
<dbReference type="PANTHER" id="PTHR30537">
    <property type="entry name" value="HTH-TYPE TRANSCRIPTIONAL REGULATOR"/>
    <property type="match status" value="1"/>
</dbReference>
<organism evidence="6 7">
    <name type="scientific">Pseudomonas taiwanensis</name>
    <dbReference type="NCBI Taxonomy" id="470150"/>
    <lineage>
        <taxon>Bacteria</taxon>
        <taxon>Pseudomonadati</taxon>
        <taxon>Pseudomonadota</taxon>
        <taxon>Gammaproteobacteria</taxon>
        <taxon>Pseudomonadales</taxon>
        <taxon>Pseudomonadaceae</taxon>
        <taxon>Pseudomonas</taxon>
    </lineage>
</organism>
<evidence type="ECO:0000256" key="2">
    <source>
        <dbReference type="ARBA" id="ARBA00023015"/>
    </source>
</evidence>
<keyword evidence="7" id="KW-1185">Reference proteome</keyword>
<dbReference type="InterPro" id="IPR005119">
    <property type="entry name" value="LysR_subst-bd"/>
</dbReference>
<dbReference type="SUPFAM" id="SSF53850">
    <property type="entry name" value="Periplasmic binding protein-like II"/>
    <property type="match status" value="1"/>
</dbReference>
<evidence type="ECO:0000256" key="4">
    <source>
        <dbReference type="ARBA" id="ARBA00023163"/>
    </source>
</evidence>
<proteinExistence type="inferred from homology"/>
<evidence type="ECO:0000256" key="1">
    <source>
        <dbReference type="ARBA" id="ARBA00009437"/>
    </source>
</evidence>
<accession>A0ABR6V3K3</accession>
<dbReference type="InterPro" id="IPR036388">
    <property type="entry name" value="WH-like_DNA-bd_sf"/>
</dbReference>
<dbReference type="Proteomes" id="UP000628086">
    <property type="component" value="Unassembled WGS sequence"/>
</dbReference>
<dbReference type="RefSeq" id="WP_186598338.1">
    <property type="nucleotide sequence ID" value="NZ_JABWRS010000003.1"/>
</dbReference>
<dbReference type="PROSITE" id="PS50931">
    <property type="entry name" value="HTH_LYSR"/>
    <property type="match status" value="1"/>
</dbReference>
<dbReference type="InterPro" id="IPR036390">
    <property type="entry name" value="WH_DNA-bd_sf"/>
</dbReference>
<sequence>MKFNRSDFADLSYFLTVARHLNFRRAAIELGITASAVSHSLKGLEERLNLRLLNRTSRSVTLTAAGEELRDTLSPHFQAISQAVEGLTRLSETPSGHIRLNVPAGASEAIIAPVLPIFFERYPNILVDISVTNRMIDVTAQGFDAGIRYGGTVPEDMVAQRLSPDTRWVVAGTPAYFDRYGIPMRPEDLMQHRCVQIRLGDERLYRWEFEKADEKIAISVPGPVIVDDGSLAMKFALSDTALVYMNEWDVKAHVKDGSLKLVLGDWSPLGEGYYIYYSSRRQVPIGVVLLIKLIKELGPLG</sequence>
<dbReference type="SUPFAM" id="SSF46785">
    <property type="entry name" value="Winged helix' DNA-binding domain"/>
    <property type="match status" value="1"/>
</dbReference>
<keyword evidence="4" id="KW-0804">Transcription</keyword>
<dbReference type="Pfam" id="PF00126">
    <property type="entry name" value="HTH_1"/>
    <property type="match status" value="1"/>
</dbReference>
<dbReference type="InterPro" id="IPR000847">
    <property type="entry name" value="LysR_HTH_N"/>
</dbReference>
<keyword evidence="2" id="KW-0805">Transcription regulation</keyword>
<evidence type="ECO:0000313" key="7">
    <source>
        <dbReference type="Proteomes" id="UP000628086"/>
    </source>
</evidence>
<keyword evidence="3" id="KW-0238">DNA-binding</keyword>
<evidence type="ECO:0000259" key="5">
    <source>
        <dbReference type="PROSITE" id="PS50931"/>
    </source>
</evidence>
<dbReference type="PANTHER" id="PTHR30537:SF1">
    <property type="entry name" value="HTH-TYPE TRANSCRIPTIONAL REGULATOR PGRR"/>
    <property type="match status" value="1"/>
</dbReference>
<gene>
    <name evidence="6" type="ORF">HU747_05315</name>
</gene>
<protein>
    <submittedName>
        <fullName evidence="6">LysR family transcriptional regulator</fullName>
    </submittedName>
</protein>
<dbReference type="EMBL" id="JABWRS010000003">
    <property type="protein sequence ID" value="MBC3475013.1"/>
    <property type="molecule type" value="Genomic_DNA"/>
</dbReference>
<comment type="caution">
    <text evidence="6">The sequence shown here is derived from an EMBL/GenBank/DDBJ whole genome shotgun (WGS) entry which is preliminary data.</text>
</comment>
<dbReference type="Gene3D" id="3.40.190.290">
    <property type="match status" value="1"/>
</dbReference>
<dbReference type="Pfam" id="PF03466">
    <property type="entry name" value="LysR_substrate"/>
    <property type="match status" value="1"/>
</dbReference>
<evidence type="ECO:0000313" key="6">
    <source>
        <dbReference type="EMBL" id="MBC3475013.1"/>
    </source>
</evidence>
<reference evidence="6 7" key="1">
    <citation type="journal article" date="2020" name="Microorganisms">
        <title>Reliable Identification of Environmental Pseudomonas Isolates Using the rpoD Gene.</title>
        <authorList>
            <consortium name="The Broad Institute Genome Sequencing Platform"/>
            <person name="Girard L."/>
            <person name="Lood C."/>
            <person name="Rokni-Zadeh H."/>
            <person name="van Noort V."/>
            <person name="Lavigne R."/>
            <person name="De Mot R."/>
        </authorList>
    </citation>
    <scope>NUCLEOTIDE SEQUENCE [LARGE SCALE GENOMIC DNA]</scope>
    <source>
        <strain evidence="6 7">RW7P2</strain>
    </source>
</reference>
<comment type="similarity">
    <text evidence="1">Belongs to the LysR transcriptional regulatory family.</text>
</comment>
<dbReference type="InterPro" id="IPR058163">
    <property type="entry name" value="LysR-type_TF_proteobact-type"/>
</dbReference>
<evidence type="ECO:0000256" key="3">
    <source>
        <dbReference type="ARBA" id="ARBA00023125"/>
    </source>
</evidence>
<dbReference type="Gene3D" id="1.10.10.10">
    <property type="entry name" value="Winged helix-like DNA-binding domain superfamily/Winged helix DNA-binding domain"/>
    <property type="match status" value="1"/>
</dbReference>